<reference evidence="1 2" key="1">
    <citation type="journal article" date="2015" name="Proc. Natl. Acad. Sci. U.S.A.">
        <title>The resurrection genome of Boea hygrometrica: A blueprint for survival of dehydration.</title>
        <authorList>
            <person name="Xiao L."/>
            <person name="Yang G."/>
            <person name="Zhang L."/>
            <person name="Yang X."/>
            <person name="Zhao S."/>
            <person name="Ji Z."/>
            <person name="Zhou Q."/>
            <person name="Hu M."/>
            <person name="Wang Y."/>
            <person name="Chen M."/>
            <person name="Xu Y."/>
            <person name="Jin H."/>
            <person name="Xiao X."/>
            <person name="Hu G."/>
            <person name="Bao F."/>
            <person name="Hu Y."/>
            <person name="Wan P."/>
            <person name="Li L."/>
            <person name="Deng X."/>
            <person name="Kuang T."/>
            <person name="Xiang C."/>
            <person name="Zhu J.K."/>
            <person name="Oliver M.J."/>
            <person name="He Y."/>
        </authorList>
    </citation>
    <scope>NUCLEOTIDE SEQUENCE [LARGE SCALE GENOMIC DNA]</scope>
    <source>
        <strain evidence="2">cv. XS01</strain>
    </source>
</reference>
<organism evidence="1 2">
    <name type="scientific">Dorcoceras hygrometricum</name>
    <dbReference type="NCBI Taxonomy" id="472368"/>
    <lineage>
        <taxon>Eukaryota</taxon>
        <taxon>Viridiplantae</taxon>
        <taxon>Streptophyta</taxon>
        <taxon>Embryophyta</taxon>
        <taxon>Tracheophyta</taxon>
        <taxon>Spermatophyta</taxon>
        <taxon>Magnoliopsida</taxon>
        <taxon>eudicotyledons</taxon>
        <taxon>Gunneridae</taxon>
        <taxon>Pentapetalae</taxon>
        <taxon>asterids</taxon>
        <taxon>lamiids</taxon>
        <taxon>Lamiales</taxon>
        <taxon>Gesneriaceae</taxon>
        <taxon>Didymocarpoideae</taxon>
        <taxon>Trichosporeae</taxon>
        <taxon>Loxocarpinae</taxon>
        <taxon>Dorcoceras</taxon>
    </lineage>
</organism>
<accession>A0A2Z7CNJ0</accession>
<evidence type="ECO:0000313" key="1">
    <source>
        <dbReference type="EMBL" id="KZV48651.1"/>
    </source>
</evidence>
<dbReference type="Proteomes" id="UP000250235">
    <property type="component" value="Unassembled WGS sequence"/>
</dbReference>
<keyword evidence="2" id="KW-1185">Reference proteome</keyword>
<sequence>MRRRFDGAIVNVCDAFLVVSRFMCMCGELSRFEAMQRLHYGFSAGRGVGPAGIASGGG</sequence>
<dbReference type="AlphaFoldDB" id="A0A2Z7CNJ0"/>
<protein>
    <submittedName>
        <fullName evidence="1">Uncharacterized protein</fullName>
    </submittedName>
</protein>
<gene>
    <name evidence="1" type="ORF">F511_10337</name>
</gene>
<evidence type="ECO:0000313" key="2">
    <source>
        <dbReference type="Proteomes" id="UP000250235"/>
    </source>
</evidence>
<dbReference type="EMBL" id="KQ993830">
    <property type="protein sequence ID" value="KZV48651.1"/>
    <property type="molecule type" value="Genomic_DNA"/>
</dbReference>
<name>A0A2Z7CNJ0_9LAMI</name>
<proteinExistence type="predicted"/>